<evidence type="ECO:0000313" key="3">
    <source>
        <dbReference type="EMBL" id="MBE3000683.1"/>
    </source>
</evidence>
<keyword evidence="2" id="KW-1133">Transmembrane helix</keyword>
<feature type="transmembrane region" description="Helical" evidence="2">
    <location>
        <begin position="495"/>
        <end position="515"/>
    </location>
</feature>
<dbReference type="InterPro" id="IPR056926">
    <property type="entry name" value="FLQE3_permease"/>
</dbReference>
<name>A0ABR9PA13_9ACTN</name>
<accession>A0ABR9PA13</accession>
<keyword evidence="2" id="KW-0472">Membrane</keyword>
<dbReference type="RefSeq" id="WP_193123288.1">
    <property type="nucleotide sequence ID" value="NZ_JADBGI010000016.1"/>
</dbReference>
<reference evidence="3 4" key="1">
    <citation type="submission" date="2020-09" db="EMBL/GenBank/DDBJ databases">
        <title>Diversity and distribution of actinomycetes associated with coral in the coast of Hainan.</title>
        <authorList>
            <person name="Li F."/>
        </authorList>
    </citation>
    <scope>NUCLEOTIDE SEQUENCE [LARGE SCALE GENOMIC DNA]</scope>
    <source>
        <strain evidence="3 4">HNM0947</strain>
    </source>
</reference>
<keyword evidence="2" id="KW-0812">Transmembrane</keyword>
<feature type="transmembrane region" description="Helical" evidence="2">
    <location>
        <begin position="207"/>
        <end position="227"/>
    </location>
</feature>
<gene>
    <name evidence="3" type="ORF">IDM40_18540</name>
</gene>
<protein>
    <recommendedName>
        <fullName evidence="5">Fluoroquinolone transport system permease protein</fullName>
    </recommendedName>
</protein>
<evidence type="ECO:0000256" key="1">
    <source>
        <dbReference type="SAM" id="MobiDB-lite"/>
    </source>
</evidence>
<sequence length="529" mass="54680">MNRLAGTFALEAKLAWRYGIVAIAAVLAVLWTGLLLALPVSGTQAVVPFLLFLDTAGFGALFAVGLLMFERVEGTAAARAVTPVSPREGALVRVGVLSLPVVAMAVPMIVVAAPDGRLWGALGYATAGVALTSVLLVAVCLGVGARTRTVQGALLATAPAIAPLIALPVMHLAGVVQAPWLWAVPTTSGAEMINRGLTGQVGTPEGLGGGIALLYAVGCAVAVCWWAGRRSDPEVAAVQHGRGRRAPTKSHPLDTASGPHQGANLRPDRAGARHLARTRRWGHPLMGLARYELVGVGRDPLLVTVALAPLPLALLLRWAWPPLVEYLRSTHGFDPAPHTPAVFGALVLLHIPVMVGAVVALRVAEDIDDRILLVLRVSPLSLTAYFVFRTGTACLIALVGLTIAVPLSGLAPTMSPGLVTAVVLAALFAPLVVLATAAFASNKVEALVVIKAVAAVSALAPVLAWVLPTPWWSPLLALPPAWSLLALPGYPGDTAPSPVILLGGLVTAAAAALALGRRIRSRLQRWPGG</sequence>
<feature type="transmembrane region" description="Helical" evidence="2">
    <location>
        <begin position="340"/>
        <end position="361"/>
    </location>
</feature>
<feature type="region of interest" description="Disordered" evidence="1">
    <location>
        <begin position="238"/>
        <end position="269"/>
    </location>
</feature>
<feature type="transmembrane region" description="Helical" evidence="2">
    <location>
        <begin position="46"/>
        <end position="69"/>
    </location>
</feature>
<feature type="transmembrane region" description="Helical" evidence="2">
    <location>
        <begin position="300"/>
        <end position="320"/>
    </location>
</feature>
<feature type="transmembrane region" description="Helical" evidence="2">
    <location>
        <begin position="382"/>
        <end position="405"/>
    </location>
</feature>
<feature type="transmembrane region" description="Helical" evidence="2">
    <location>
        <begin position="446"/>
        <end position="467"/>
    </location>
</feature>
<keyword evidence="4" id="KW-1185">Reference proteome</keyword>
<comment type="caution">
    <text evidence="3">The sequence shown here is derived from an EMBL/GenBank/DDBJ whole genome shotgun (WGS) entry which is preliminary data.</text>
</comment>
<dbReference type="Pfam" id="PF24686">
    <property type="entry name" value="FLQE3_permease"/>
    <property type="match status" value="1"/>
</dbReference>
<evidence type="ECO:0000313" key="4">
    <source>
        <dbReference type="Proteomes" id="UP000806528"/>
    </source>
</evidence>
<evidence type="ECO:0008006" key="5">
    <source>
        <dbReference type="Google" id="ProtNLM"/>
    </source>
</evidence>
<evidence type="ECO:0000256" key="2">
    <source>
        <dbReference type="SAM" id="Phobius"/>
    </source>
</evidence>
<organism evidence="3 4">
    <name type="scientific">Nocardiopsis coralli</name>
    <dbReference type="NCBI Taxonomy" id="2772213"/>
    <lineage>
        <taxon>Bacteria</taxon>
        <taxon>Bacillati</taxon>
        <taxon>Actinomycetota</taxon>
        <taxon>Actinomycetes</taxon>
        <taxon>Streptosporangiales</taxon>
        <taxon>Nocardiopsidaceae</taxon>
        <taxon>Nocardiopsis</taxon>
    </lineage>
</organism>
<proteinExistence type="predicted"/>
<feature type="transmembrane region" description="Helical" evidence="2">
    <location>
        <begin position="90"/>
        <end position="112"/>
    </location>
</feature>
<feature type="transmembrane region" description="Helical" evidence="2">
    <location>
        <begin position="118"/>
        <end position="141"/>
    </location>
</feature>
<feature type="transmembrane region" description="Helical" evidence="2">
    <location>
        <begin position="417"/>
        <end position="439"/>
    </location>
</feature>
<dbReference type="Proteomes" id="UP000806528">
    <property type="component" value="Unassembled WGS sequence"/>
</dbReference>
<feature type="transmembrane region" description="Helical" evidence="2">
    <location>
        <begin position="20"/>
        <end position="40"/>
    </location>
</feature>
<feature type="transmembrane region" description="Helical" evidence="2">
    <location>
        <begin position="153"/>
        <end position="173"/>
    </location>
</feature>
<dbReference type="EMBL" id="JADBGI010000016">
    <property type="protein sequence ID" value="MBE3000683.1"/>
    <property type="molecule type" value="Genomic_DNA"/>
</dbReference>